<dbReference type="Proteomes" id="UP000192418">
    <property type="component" value="Unassembled WGS sequence"/>
</dbReference>
<gene>
    <name evidence="2" type="ORF">SAMN02746065_101211</name>
</gene>
<evidence type="ECO:0000313" key="2">
    <source>
        <dbReference type="EMBL" id="SMC37597.1"/>
    </source>
</evidence>
<keyword evidence="3" id="KW-1185">Reference proteome</keyword>
<reference evidence="2 3" key="1">
    <citation type="submission" date="2017-04" db="EMBL/GenBank/DDBJ databases">
        <authorList>
            <person name="Afonso C.L."/>
            <person name="Miller P.J."/>
            <person name="Scott M.A."/>
            <person name="Spackman E."/>
            <person name="Goraichik I."/>
            <person name="Dimitrov K.M."/>
            <person name="Suarez D.L."/>
            <person name="Swayne D.E."/>
        </authorList>
    </citation>
    <scope>NUCLEOTIDE SEQUENCE [LARGE SCALE GENOMIC DNA]</scope>
    <source>
        <strain evidence="2 3">DSM 3385</strain>
    </source>
</reference>
<evidence type="ECO:0000313" key="3">
    <source>
        <dbReference type="Proteomes" id="UP000192418"/>
    </source>
</evidence>
<dbReference type="EMBL" id="FWXY01000001">
    <property type="protein sequence ID" value="SMC37597.1"/>
    <property type="molecule type" value="Genomic_DNA"/>
</dbReference>
<proteinExistence type="predicted"/>
<feature type="region of interest" description="Disordered" evidence="1">
    <location>
        <begin position="118"/>
        <end position="138"/>
    </location>
</feature>
<accession>A0A1W1YN39</accession>
<dbReference type="AlphaFoldDB" id="A0A1W1YN39"/>
<sequence>MESYLLKVTFKMQSHECNLQVLNNNSVHFRKYSVSTPSSLFWLAHPLSNSMLRSPKQPHMGHCTNIYITKPNIYTFPTHDRNIFPMEGHTTAKERTQRLHLFYNRVNPFYAPEFKNEKINKSGGAGPRPACQQFGHPR</sequence>
<name>A0A1W1YN39_9BACT</name>
<organism evidence="2 3">
    <name type="scientific">Desulfocicer vacuolatum DSM 3385</name>
    <dbReference type="NCBI Taxonomy" id="1121400"/>
    <lineage>
        <taxon>Bacteria</taxon>
        <taxon>Pseudomonadati</taxon>
        <taxon>Thermodesulfobacteriota</taxon>
        <taxon>Desulfobacteria</taxon>
        <taxon>Desulfobacterales</taxon>
        <taxon>Desulfobacteraceae</taxon>
        <taxon>Desulfocicer</taxon>
    </lineage>
</organism>
<evidence type="ECO:0000256" key="1">
    <source>
        <dbReference type="SAM" id="MobiDB-lite"/>
    </source>
</evidence>
<protein>
    <submittedName>
        <fullName evidence="2">Uncharacterized protein</fullName>
    </submittedName>
</protein>